<evidence type="ECO:0000256" key="5">
    <source>
        <dbReference type="ARBA" id="ARBA00023065"/>
    </source>
</evidence>
<dbReference type="GO" id="GO:0016020">
    <property type="term" value="C:membrane"/>
    <property type="evidence" value="ECO:0007669"/>
    <property type="project" value="UniProtKB-SubCell"/>
</dbReference>
<dbReference type="EMBL" id="KV454431">
    <property type="protein sequence ID" value="ODQ80084.1"/>
    <property type="molecule type" value="Genomic_DNA"/>
</dbReference>
<feature type="transmembrane region" description="Helical" evidence="7">
    <location>
        <begin position="315"/>
        <end position="337"/>
    </location>
</feature>
<feature type="transmembrane region" description="Helical" evidence="7">
    <location>
        <begin position="225"/>
        <end position="250"/>
    </location>
</feature>
<keyword evidence="4 7" id="KW-1133">Transmembrane helix</keyword>
<feature type="transmembrane region" description="Helical" evidence="7">
    <location>
        <begin position="25"/>
        <end position="43"/>
    </location>
</feature>
<keyword evidence="2" id="KW-0813">Transport</keyword>
<dbReference type="GO" id="GO:0015386">
    <property type="term" value="F:potassium:proton antiporter activity"/>
    <property type="evidence" value="ECO:0007669"/>
    <property type="project" value="EnsemblFungi"/>
</dbReference>
<dbReference type="STRING" id="984486.A0A1E3QRG6"/>
<comment type="subcellular location">
    <subcellularLocation>
        <location evidence="1">Membrane</location>
        <topology evidence="1">Multi-pass membrane protein</topology>
    </subcellularLocation>
</comment>
<dbReference type="InterPro" id="IPR006153">
    <property type="entry name" value="Cation/H_exchanger_TM"/>
</dbReference>
<feature type="domain" description="Cation/H+ exchanger transmembrane" evidence="8">
    <location>
        <begin position="36"/>
        <end position="422"/>
    </location>
</feature>
<dbReference type="InterPro" id="IPR038770">
    <property type="entry name" value="Na+/solute_symporter_sf"/>
</dbReference>
<organism evidence="9 10">
    <name type="scientific">Babjeviella inositovora NRRL Y-12698</name>
    <dbReference type="NCBI Taxonomy" id="984486"/>
    <lineage>
        <taxon>Eukaryota</taxon>
        <taxon>Fungi</taxon>
        <taxon>Dikarya</taxon>
        <taxon>Ascomycota</taxon>
        <taxon>Saccharomycotina</taxon>
        <taxon>Pichiomycetes</taxon>
        <taxon>Serinales incertae sedis</taxon>
        <taxon>Babjeviella</taxon>
    </lineage>
</organism>
<proteinExistence type="predicted"/>
<dbReference type="AlphaFoldDB" id="A0A1E3QRG6"/>
<name>A0A1E3QRG6_9ASCO</name>
<protein>
    <recommendedName>
        <fullName evidence="8">Cation/H+ exchanger transmembrane domain-containing protein</fullName>
    </recommendedName>
</protein>
<evidence type="ECO:0000313" key="9">
    <source>
        <dbReference type="EMBL" id="ODQ80084.1"/>
    </source>
</evidence>
<evidence type="ECO:0000256" key="4">
    <source>
        <dbReference type="ARBA" id="ARBA00022989"/>
    </source>
</evidence>
<dbReference type="PANTHER" id="PTHR32468:SF0">
    <property type="entry name" value="K(+)_H(+) ANTIPORTER 1"/>
    <property type="match status" value="1"/>
</dbReference>
<evidence type="ECO:0000259" key="8">
    <source>
        <dbReference type="Pfam" id="PF00999"/>
    </source>
</evidence>
<evidence type="ECO:0000256" key="2">
    <source>
        <dbReference type="ARBA" id="ARBA00022448"/>
    </source>
</evidence>
<dbReference type="GO" id="GO:0005794">
    <property type="term" value="C:Golgi apparatus"/>
    <property type="evidence" value="ECO:0007669"/>
    <property type="project" value="EnsemblFungi"/>
</dbReference>
<sequence length="624" mass="68289">MAIETPTVAGIVAGMNPFTYEASSPYTLFLFQAFFIITLCQIVHYPLSKIRQPKVIAEVLTGILLGPTVMGHIPNFTATCFPPASIPGLTLIANVGIILFLFLIGLEVDVVFIRKHLKIALSVGVVNMAVPFGLGCAVSVGLYNEYRVTSGETPIEFTTYMVFIAVAMCITAFPVLARILTELNLINDRVGTTVLAAGITNDLLGWILLALSVTLANSANGVTTVYILLLAAGWFIFLLYPVSWVLRFWLTKYTKDLERGPSQISIMVIMMIVFVSSFFTDIIGVHPIFGAFMVGVIVPRENGFAIKITEKIEDLVIVVLVPNYFALSGLNTNLGLLNRGIDWGYVIGIIVIALVGKVSGGFVAAKFNGLLWRESLSVGVLMSCKGIVEIVVLSTGLKAGIITQRVFSMFIVMALVTTFLTTPLTLLSYPVWYREKVKKFTAGEINWDGTLIADDKTAKSDNGLGEADLRLLSPSGCLTVESLPKFRVSRVVVVLENLDSISNIMRLLHNLAFTDTSDADNESVDTKSVSVASNYNLGIHAIHLKEFTERTSHLIQASTADQTRDEDTYNPNYIDDSSFLNILRIFSELNGIHYSSQTILTTLRNRAYAVCDNLIETSDLLLTS</sequence>
<feature type="transmembrane region" description="Helical" evidence="7">
    <location>
        <begin position="119"/>
        <end position="140"/>
    </location>
</feature>
<dbReference type="GeneID" id="30149262"/>
<feature type="transmembrane region" description="Helical" evidence="7">
    <location>
        <begin position="86"/>
        <end position="112"/>
    </location>
</feature>
<feature type="transmembrane region" description="Helical" evidence="7">
    <location>
        <begin position="406"/>
        <end position="429"/>
    </location>
</feature>
<dbReference type="PANTHER" id="PTHR32468">
    <property type="entry name" value="CATION/H + ANTIPORTER"/>
    <property type="match status" value="1"/>
</dbReference>
<gene>
    <name evidence="9" type="ORF">BABINDRAFT_27736</name>
</gene>
<evidence type="ECO:0000256" key="3">
    <source>
        <dbReference type="ARBA" id="ARBA00022692"/>
    </source>
</evidence>
<keyword evidence="5" id="KW-0406">Ion transport</keyword>
<dbReference type="Proteomes" id="UP000094336">
    <property type="component" value="Unassembled WGS sequence"/>
</dbReference>
<evidence type="ECO:0000256" key="7">
    <source>
        <dbReference type="SAM" id="Phobius"/>
    </source>
</evidence>
<dbReference type="Pfam" id="PF00999">
    <property type="entry name" value="Na_H_Exchanger"/>
    <property type="match status" value="1"/>
</dbReference>
<feature type="transmembrane region" description="Helical" evidence="7">
    <location>
        <begin position="55"/>
        <end position="74"/>
    </location>
</feature>
<keyword evidence="10" id="KW-1185">Reference proteome</keyword>
<evidence type="ECO:0000256" key="6">
    <source>
        <dbReference type="ARBA" id="ARBA00023136"/>
    </source>
</evidence>
<keyword evidence="6 7" id="KW-0472">Membrane</keyword>
<feature type="transmembrane region" description="Helical" evidence="7">
    <location>
        <begin position="376"/>
        <end position="394"/>
    </location>
</feature>
<dbReference type="OrthoDB" id="2687058at2759"/>
<dbReference type="Gene3D" id="1.20.1530.20">
    <property type="match status" value="1"/>
</dbReference>
<feature type="transmembrane region" description="Helical" evidence="7">
    <location>
        <begin position="192"/>
        <end position="213"/>
    </location>
</feature>
<feature type="non-terminal residue" evidence="9">
    <location>
        <position position="624"/>
    </location>
</feature>
<evidence type="ECO:0000313" key="10">
    <source>
        <dbReference type="Proteomes" id="UP000094336"/>
    </source>
</evidence>
<feature type="transmembrane region" description="Helical" evidence="7">
    <location>
        <begin position="160"/>
        <end position="180"/>
    </location>
</feature>
<evidence type="ECO:0000256" key="1">
    <source>
        <dbReference type="ARBA" id="ARBA00004141"/>
    </source>
</evidence>
<feature type="transmembrane region" description="Helical" evidence="7">
    <location>
        <begin position="343"/>
        <end position="364"/>
    </location>
</feature>
<reference evidence="10" key="1">
    <citation type="submission" date="2016-05" db="EMBL/GenBank/DDBJ databases">
        <title>Comparative genomics of biotechnologically important yeasts.</title>
        <authorList>
            <consortium name="DOE Joint Genome Institute"/>
            <person name="Riley R."/>
            <person name="Haridas S."/>
            <person name="Wolfe K.H."/>
            <person name="Lopes M.R."/>
            <person name="Hittinger C.T."/>
            <person name="Goker M."/>
            <person name="Salamov A."/>
            <person name="Wisecaver J."/>
            <person name="Long T.M."/>
            <person name="Aerts A.L."/>
            <person name="Barry K."/>
            <person name="Choi C."/>
            <person name="Clum A."/>
            <person name="Coughlan A.Y."/>
            <person name="Deshpande S."/>
            <person name="Douglass A.P."/>
            <person name="Hanson S.J."/>
            <person name="Klenk H.-P."/>
            <person name="Labutti K."/>
            <person name="Lapidus A."/>
            <person name="Lindquist E."/>
            <person name="Lipzen A."/>
            <person name="Meier-Kolthoff J.P."/>
            <person name="Ohm R.A."/>
            <person name="Otillar R.P."/>
            <person name="Pangilinan J."/>
            <person name="Peng Y."/>
            <person name="Rokas A."/>
            <person name="Rosa C.A."/>
            <person name="Scheuner C."/>
            <person name="Sibirny A.A."/>
            <person name="Slot J.C."/>
            <person name="Stielow J.B."/>
            <person name="Sun H."/>
            <person name="Kurtzman C.P."/>
            <person name="Blackwell M."/>
            <person name="Grigoriev I.V."/>
            <person name="Jeffries T.W."/>
        </authorList>
    </citation>
    <scope>NUCLEOTIDE SEQUENCE [LARGE SCALE GENOMIC DNA]</scope>
    <source>
        <strain evidence="10">NRRL Y-12698</strain>
    </source>
</reference>
<dbReference type="RefSeq" id="XP_018985412.1">
    <property type="nucleotide sequence ID" value="XM_019131409.1"/>
</dbReference>
<keyword evidence="3 7" id="KW-0812">Transmembrane</keyword>
<dbReference type="InterPro" id="IPR050794">
    <property type="entry name" value="CPA2_transporter"/>
</dbReference>
<accession>A0A1E3QRG6</accession>